<evidence type="ECO:0000313" key="2">
    <source>
        <dbReference type="Proteomes" id="UP000436088"/>
    </source>
</evidence>
<name>A0A6A2Z4D8_HIBSY</name>
<evidence type="ECO:0000313" key="1">
    <source>
        <dbReference type="EMBL" id="KAE8686854.1"/>
    </source>
</evidence>
<proteinExistence type="predicted"/>
<protein>
    <submittedName>
        <fullName evidence="1">Uncharacterized protein</fullName>
    </submittedName>
</protein>
<accession>A0A6A2Z4D8</accession>
<sequence length="205" mass="23047">MVFQLSACHVASSGSSVLLSFSKLTLLLIIAVKELYSITIDFSKEFFRRCVEYDNSRLGRLFPIGAGESTSANKSSAVGPSHRIHLHASVASSPYRLWTIKIRLIKNTIDLSGPETNGTTSLDACNLHKQQLEDRSRHSAVGTPDYCPLKFFLALSMVMQSGTPESEDAKLKKQLCDAKCRTSVNMTSLRLRLKFYRGQWYMHWH</sequence>
<dbReference type="Proteomes" id="UP000436088">
    <property type="component" value="Unassembled WGS sequence"/>
</dbReference>
<reference evidence="1" key="1">
    <citation type="submission" date="2019-09" db="EMBL/GenBank/DDBJ databases">
        <title>Draft genome information of white flower Hibiscus syriacus.</title>
        <authorList>
            <person name="Kim Y.-M."/>
        </authorList>
    </citation>
    <scope>NUCLEOTIDE SEQUENCE [LARGE SCALE GENOMIC DNA]</scope>
    <source>
        <strain evidence="1">YM2019G1</strain>
    </source>
</reference>
<dbReference type="AlphaFoldDB" id="A0A6A2Z4D8"/>
<comment type="caution">
    <text evidence="1">The sequence shown here is derived from an EMBL/GenBank/DDBJ whole genome shotgun (WGS) entry which is preliminary data.</text>
</comment>
<organism evidence="1 2">
    <name type="scientific">Hibiscus syriacus</name>
    <name type="common">Rose of Sharon</name>
    <dbReference type="NCBI Taxonomy" id="106335"/>
    <lineage>
        <taxon>Eukaryota</taxon>
        <taxon>Viridiplantae</taxon>
        <taxon>Streptophyta</taxon>
        <taxon>Embryophyta</taxon>
        <taxon>Tracheophyta</taxon>
        <taxon>Spermatophyta</taxon>
        <taxon>Magnoliopsida</taxon>
        <taxon>eudicotyledons</taxon>
        <taxon>Gunneridae</taxon>
        <taxon>Pentapetalae</taxon>
        <taxon>rosids</taxon>
        <taxon>malvids</taxon>
        <taxon>Malvales</taxon>
        <taxon>Malvaceae</taxon>
        <taxon>Malvoideae</taxon>
        <taxon>Hibiscus</taxon>
    </lineage>
</organism>
<keyword evidence="2" id="KW-1185">Reference proteome</keyword>
<dbReference type="EMBL" id="VEPZ02001209">
    <property type="protein sequence ID" value="KAE8686854.1"/>
    <property type="molecule type" value="Genomic_DNA"/>
</dbReference>
<gene>
    <name evidence="1" type="ORF">F3Y22_tig00111027pilonHSYRG00293</name>
</gene>